<dbReference type="Proteomes" id="UP000499080">
    <property type="component" value="Unassembled WGS sequence"/>
</dbReference>
<accession>A0A4Y2KKY7</accession>
<dbReference type="InterPro" id="IPR036691">
    <property type="entry name" value="Endo/exonu/phosph_ase_sf"/>
</dbReference>
<dbReference type="CDD" id="cd09276">
    <property type="entry name" value="Rnase_HI_RT_non_LTR"/>
    <property type="match status" value="1"/>
</dbReference>
<evidence type="ECO:0000259" key="2">
    <source>
        <dbReference type="PROSITE" id="PS50879"/>
    </source>
</evidence>
<dbReference type="SUPFAM" id="SSF56672">
    <property type="entry name" value="DNA/RNA polymerases"/>
    <property type="match status" value="1"/>
</dbReference>
<dbReference type="InterPro" id="IPR012337">
    <property type="entry name" value="RNaseH-like_sf"/>
</dbReference>
<dbReference type="InterPro" id="IPR036397">
    <property type="entry name" value="RNaseH_sf"/>
</dbReference>
<feature type="domain" description="Reverse transcriptase" evidence="1">
    <location>
        <begin position="491"/>
        <end position="759"/>
    </location>
</feature>
<dbReference type="Pfam" id="PF00075">
    <property type="entry name" value="RNase_H"/>
    <property type="match status" value="1"/>
</dbReference>
<dbReference type="PROSITE" id="PS50878">
    <property type="entry name" value="RT_POL"/>
    <property type="match status" value="1"/>
</dbReference>
<dbReference type="GO" id="GO:0071897">
    <property type="term" value="P:DNA biosynthetic process"/>
    <property type="evidence" value="ECO:0007669"/>
    <property type="project" value="UniProtKB-ARBA"/>
</dbReference>
<evidence type="ECO:0000313" key="4">
    <source>
        <dbReference type="Proteomes" id="UP000499080"/>
    </source>
</evidence>
<dbReference type="Gene3D" id="3.60.10.10">
    <property type="entry name" value="Endonuclease/exonuclease/phosphatase"/>
    <property type="match status" value="1"/>
</dbReference>
<dbReference type="PROSITE" id="PS50879">
    <property type="entry name" value="RNASE_H_1"/>
    <property type="match status" value="1"/>
</dbReference>
<dbReference type="Gene3D" id="3.30.420.10">
    <property type="entry name" value="Ribonuclease H-like superfamily/Ribonuclease H"/>
    <property type="match status" value="1"/>
</dbReference>
<gene>
    <name evidence="3" type="primary">R1A1-elementORF2_197</name>
    <name evidence="3" type="ORF">AVEN_89533_1</name>
</gene>
<dbReference type="GO" id="GO:0042575">
    <property type="term" value="C:DNA polymerase complex"/>
    <property type="evidence" value="ECO:0007669"/>
    <property type="project" value="UniProtKB-ARBA"/>
</dbReference>
<sequence>MANQNSYSLPINRLLNTIAINHNSRTSQNTIELLQINLGKAKAASDTLQVETKKLNTDFVMVQEPYVHDNKLQGLPSTWNTLLSRSKKAALLTTKTLHKTTTIAIKENTVAIKVQTEQFPVTIISAYSSPYDNIQDTLQEIQEIITSLAGEKIVIGADLNGHNTLWGYRDNDTRGNDVLDFLLANSLYLLNSQDAPPTYHHNDAKGWPDLTMCTQEMIQDMGDWEVQEDPSSSDHSYIKTTISTPINHQVLKRYKTKYGNYAKLTKHLSTSIAPAIEELQAVSNQTELNTATTNLQTVIIKACDRTFKTKKQKNESNPVWYRTEHDILRKRLLAIKRKSQRATDNTRIAAHLHYKKEKAKYINKIRKDKINGWKGFCTNAANPFGRHYKAAFRKAILPSQLVALANKTPKGSQLEAATNILEQLFPDPTPQQAHAHTFNTIDDLPFTEAEIAEVIKNMPRGKAPGYDGIDNIIVQTIHKKFPDLFTTLFNKCLQLGLYPDPFKVGNIVLFQKPGKDIHEPSAYRPIALLPSIAKVLEKLMTQRLIYHLEGNNLLSNNQYGFRAGRSVDTALDSLTTQIADYKRRYKHVLALSIDIKGAFDNVQYDSIANYLEESNCPRNIAHLFISLLHNRQVMMSTNEGPVLKQQNQGCPQGSCSGPALWNLVANDILAQHWPQHTKIQAYADDFVLVVGADTKTSLEKQTEEAIKQFEVWTSKNKLQISIEKSSYILFSNLVARTRIKWNNTTIKRQKSIKYLGVYIDEKMNWSTHIHHQTKKAAQYLQNLQKIAGKTWGINLKHRRILYKTVIERMLAHGATVWCQNPTMKLAKKLAKMQRSFLLAISGAYRTSPTAALQVALGIAPLHLQFQMESQYVSITRLRKPLSPNILNISPTQIEDKVTGWTTHPSRFPQTHQITIEDGSPITSDYNIFTDGSKTNTGVGAAFCAYEGTQRVKEWSTKLQSHNTVYQAELTAAYEAAKHATEKDNNTKIAIHIDNQASIIASANPRTPNSIARNINAILIQHPNIQLTWIKAHVGYEGNEYADSLAKQATESNDNTQIIDIPKSHIKNLLKNSMLQAWQTEWTEGTTGRIVHDVIPEVKQRLTQWRREDYIFFTGYGPFGQFRKRFRLLQTPNCACGMYGSPLHYVTECVLTSSWHLKKPAPQFQKQW</sequence>
<dbReference type="PANTHER" id="PTHR19446">
    <property type="entry name" value="REVERSE TRANSCRIPTASES"/>
    <property type="match status" value="1"/>
</dbReference>
<evidence type="ECO:0000313" key="3">
    <source>
        <dbReference type="EMBL" id="GBN02570.1"/>
    </source>
</evidence>
<proteinExistence type="predicted"/>
<dbReference type="Pfam" id="PF14529">
    <property type="entry name" value="Exo_endo_phos_2"/>
    <property type="match status" value="1"/>
</dbReference>
<dbReference type="InterPro" id="IPR043502">
    <property type="entry name" value="DNA/RNA_pol_sf"/>
</dbReference>
<dbReference type="OrthoDB" id="6433533at2759"/>
<dbReference type="SUPFAM" id="SSF56219">
    <property type="entry name" value="DNase I-like"/>
    <property type="match status" value="1"/>
</dbReference>
<feature type="domain" description="RNase H type-1" evidence="2">
    <location>
        <begin position="921"/>
        <end position="1050"/>
    </location>
</feature>
<evidence type="ECO:0008006" key="5">
    <source>
        <dbReference type="Google" id="ProtNLM"/>
    </source>
</evidence>
<protein>
    <recommendedName>
        <fullName evidence="5">Retrovirus-related Pol polyprotein from type-1 retrotransposable element R1</fullName>
    </recommendedName>
</protein>
<dbReference type="InterPro" id="IPR002156">
    <property type="entry name" value="RNaseH_domain"/>
</dbReference>
<organism evidence="3 4">
    <name type="scientific">Araneus ventricosus</name>
    <name type="common">Orbweaver spider</name>
    <name type="synonym">Epeira ventricosa</name>
    <dbReference type="NCBI Taxonomy" id="182803"/>
    <lineage>
        <taxon>Eukaryota</taxon>
        <taxon>Metazoa</taxon>
        <taxon>Ecdysozoa</taxon>
        <taxon>Arthropoda</taxon>
        <taxon>Chelicerata</taxon>
        <taxon>Arachnida</taxon>
        <taxon>Araneae</taxon>
        <taxon>Araneomorphae</taxon>
        <taxon>Entelegynae</taxon>
        <taxon>Araneoidea</taxon>
        <taxon>Araneidae</taxon>
        <taxon>Araneus</taxon>
    </lineage>
</organism>
<evidence type="ECO:0000259" key="1">
    <source>
        <dbReference type="PROSITE" id="PS50878"/>
    </source>
</evidence>
<dbReference type="GO" id="GO:0003676">
    <property type="term" value="F:nucleic acid binding"/>
    <property type="evidence" value="ECO:0007669"/>
    <property type="project" value="InterPro"/>
</dbReference>
<dbReference type="SUPFAM" id="SSF53098">
    <property type="entry name" value="Ribonuclease H-like"/>
    <property type="match status" value="1"/>
</dbReference>
<dbReference type="CDD" id="cd01650">
    <property type="entry name" value="RT_nLTR_like"/>
    <property type="match status" value="1"/>
</dbReference>
<dbReference type="InterPro" id="IPR000477">
    <property type="entry name" value="RT_dom"/>
</dbReference>
<dbReference type="InterPro" id="IPR005135">
    <property type="entry name" value="Endo/exonuclease/phosphatase"/>
</dbReference>
<dbReference type="Pfam" id="PF00078">
    <property type="entry name" value="RVT_1"/>
    <property type="match status" value="1"/>
</dbReference>
<reference evidence="3 4" key="1">
    <citation type="journal article" date="2019" name="Sci. Rep.">
        <title>Orb-weaving spider Araneus ventricosus genome elucidates the spidroin gene catalogue.</title>
        <authorList>
            <person name="Kono N."/>
            <person name="Nakamura H."/>
            <person name="Ohtoshi R."/>
            <person name="Moran D.A.P."/>
            <person name="Shinohara A."/>
            <person name="Yoshida Y."/>
            <person name="Fujiwara M."/>
            <person name="Mori M."/>
            <person name="Tomita M."/>
            <person name="Arakawa K."/>
        </authorList>
    </citation>
    <scope>NUCLEOTIDE SEQUENCE [LARGE SCALE GENOMIC DNA]</scope>
</reference>
<dbReference type="EMBL" id="BGPR01004712">
    <property type="protein sequence ID" value="GBN02570.1"/>
    <property type="molecule type" value="Genomic_DNA"/>
</dbReference>
<comment type="caution">
    <text evidence="3">The sequence shown here is derived from an EMBL/GenBank/DDBJ whole genome shotgun (WGS) entry which is preliminary data.</text>
</comment>
<dbReference type="AlphaFoldDB" id="A0A4Y2KKY7"/>
<dbReference type="GO" id="GO:0004523">
    <property type="term" value="F:RNA-DNA hybrid ribonuclease activity"/>
    <property type="evidence" value="ECO:0007669"/>
    <property type="project" value="InterPro"/>
</dbReference>
<name>A0A4Y2KKY7_ARAVE</name>
<keyword evidence="4" id="KW-1185">Reference proteome</keyword>